<keyword evidence="4" id="KW-0560">Oxidoreductase</keyword>
<dbReference type="EMBL" id="CP127295">
    <property type="protein sequence ID" value="WIY04155.1"/>
    <property type="molecule type" value="Genomic_DNA"/>
</dbReference>
<keyword evidence="2" id="KW-0285">Flavoprotein</keyword>
<dbReference type="RefSeq" id="WP_286000488.1">
    <property type="nucleotide sequence ID" value="NZ_CP127295.1"/>
</dbReference>
<dbReference type="SUPFAM" id="SSF51905">
    <property type="entry name" value="FAD/NAD(P)-binding domain"/>
    <property type="match status" value="1"/>
</dbReference>
<dbReference type="InterPro" id="IPR036188">
    <property type="entry name" value="FAD/NAD-bd_sf"/>
</dbReference>
<evidence type="ECO:0000313" key="8">
    <source>
        <dbReference type="Proteomes" id="UP001239397"/>
    </source>
</evidence>
<evidence type="ECO:0000256" key="1">
    <source>
        <dbReference type="ARBA" id="ARBA00001974"/>
    </source>
</evidence>
<evidence type="ECO:0000256" key="5">
    <source>
        <dbReference type="ARBA" id="ARBA00023033"/>
    </source>
</evidence>
<dbReference type="PANTHER" id="PTHR13789:SF318">
    <property type="entry name" value="GERANYLGERANYL DIPHOSPHATE REDUCTASE"/>
    <property type="match status" value="1"/>
</dbReference>
<gene>
    <name evidence="7" type="ORF">QRX60_10010</name>
</gene>
<dbReference type="PANTHER" id="PTHR13789">
    <property type="entry name" value="MONOOXYGENASE"/>
    <property type="match status" value="1"/>
</dbReference>
<dbReference type="Pfam" id="PF01494">
    <property type="entry name" value="FAD_binding_3"/>
    <property type="match status" value="1"/>
</dbReference>
<dbReference type="KEGG" id="amog:QRX60_10010"/>
<reference evidence="7 8" key="1">
    <citation type="submission" date="2023-06" db="EMBL/GenBank/DDBJ databases">
        <authorList>
            <person name="Oyuntsetseg B."/>
            <person name="Kim S.B."/>
        </authorList>
    </citation>
    <scope>NUCLEOTIDE SEQUENCE [LARGE SCALE GENOMIC DNA]</scope>
    <source>
        <strain evidence="7 8">4-36</strain>
    </source>
</reference>
<dbReference type="AlphaFoldDB" id="A0A9Y2NN73"/>
<dbReference type="GO" id="GO:0004497">
    <property type="term" value="F:monooxygenase activity"/>
    <property type="evidence" value="ECO:0007669"/>
    <property type="project" value="UniProtKB-KW"/>
</dbReference>
<dbReference type="InterPro" id="IPR002938">
    <property type="entry name" value="FAD-bd"/>
</dbReference>
<comment type="cofactor">
    <cofactor evidence="1">
        <name>FAD</name>
        <dbReference type="ChEBI" id="CHEBI:57692"/>
    </cofactor>
</comment>
<accession>A0A9Y2NN73</accession>
<organism evidence="7 8">
    <name type="scientific">Amycolatopsis mongoliensis</name>
    <dbReference type="NCBI Taxonomy" id="715475"/>
    <lineage>
        <taxon>Bacteria</taxon>
        <taxon>Bacillati</taxon>
        <taxon>Actinomycetota</taxon>
        <taxon>Actinomycetes</taxon>
        <taxon>Pseudonocardiales</taxon>
        <taxon>Pseudonocardiaceae</taxon>
        <taxon>Amycolatopsis</taxon>
    </lineage>
</organism>
<feature type="domain" description="FAD-binding" evidence="6">
    <location>
        <begin position="3"/>
        <end position="289"/>
    </location>
</feature>
<protein>
    <submittedName>
        <fullName evidence="7">FAD-dependent monooxygenase</fullName>
    </submittedName>
</protein>
<keyword evidence="8" id="KW-1185">Reference proteome</keyword>
<evidence type="ECO:0000259" key="6">
    <source>
        <dbReference type="Pfam" id="PF01494"/>
    </source>
</evidence>
<dbReference type="InterPro" id="IPR050493">
    <property type="entry name" value="FAD-dep_Monooxygenase_BioMet"/>
</dbReference>
<dbReference type="PRINTS" id="PR00420">
    <property type="entry name" value="RNGMNOXGNASE"/>
</dbReference>
<keyword evidence="3" id="KW-0274">FAD</keyword>
<proteinExistence type="predicted"/>
<evidence type="ECO:0000256" key="3">
    <source>
        <dbReference type="ARBA" id="ARBA00022827"/>
    </source>
</evidence>
<dbReference type="Proteomes" id="UP001239397">
    <property type="component" value="Chromosome"/>
</dbReference>
<dbReference type="GO" id="GO:0071949">
    <property type="term" value="F:FAD binding"/>
    <property type="evidence" value="ECO:0007669"/>
    <property type="project" value="InterPro"/>
</dbReference>
<evidence type="ECO:0000313" key="7">
    <source>
        <dbReference type="EMBL" id="WIY04155.1"/>
    </source>
</evidence>
<dbReference type="Gene3D" id="3.50.50.60">
    <property type="entry name" value="FAD/NAD(P)-binding domain"/>
    <property type="match status" value="1"/>
</dbReference>
<keyword evidence="5 7" id="KW-0503">Monooxygenase</keyword>
<evidence type="ECO:0000256" key="4">
    <source>
        <dbReference type="ARBA" id="ARBA00023002"/>
    </source>
</evidence>
<sequence length="359" mass="38252">MKAVVAGAGIGGVTAALALIRAGWDVEVLERAPELGEVGAGLSIAPNALRALDSLGIGEKVRAAATPSQAAYNLCVPSGERLRRFDPAHDTPLSCFHRADLHRLLAAELPDGVVRTGCAVHSVTEDGEVVHDAGRVTADLVVGADGIHSAVREALWPGITPRFRCTVWRGVTEPGVEEAGTFTFGRGAYFLAHPIGGERVYWALAVHERRPGVRYADDLAEVRRRVRGWHVEPLLDATPKVLHNDVTDLPPLPAYVRGRVALLGDAAHAMAPDLGQGACQAIEDAVTLAAVGLEGYDRARLARTRGIARMARRKGAMALTTSRLGYALNRLGMRAPAAVIRKQTEKLWSWTPPTARAAG</sequence>
<name>A0A9Y2NN73_9PSEU</name>
<evidence type="ECO:0000256" key="2">
    <source>
        <dbReference type="ARBA" id="ARBA00022630"/>
    </source>
</evidence>